<sequence length="100" mass="11353">MKGRKAAEKKPDPGALRIDKLLWFLRFAGNRTMAKKLANKGHVRLNGRRVDRAHMMVRQGDILTIPQGREVHVIRIATLPLRRGSAPDAQSCFERLRTGE</sequence>
<evidence type="ECO:0000313" key="4">
    <source>
        <dbReference type="Proteomes" id="UP001500713"/>
    </source>
</evidence>
<evidence type="ECO:0000313" key="3">
    <source>
        <dbReference type="EMBL" id="GAA0485531.1"/>
    </source>
</evidence>
<feature type="domain" description="RNA-binding S4" evidence="2">
    <location>
        <begin position="16"/>
        <end position="80"/>
    </location>
</feature>
<dbReference type="RefSeq" id="WP_343760164.1">
    <property type="nucleotide sequence ID" value="NZ_BAAAEM010000003.1"/>
</dbReference>
<dbReference type="InterPro" id="IPR036986">
    <property type="entry name" value="S4_RNA-bd_sf"/>
</dbReference>
<keyword evidence="1" id="KW-0694">RNA-binding</keyword>
<dbReference type="Gene3D" id="3.10.290.10">
    <property type="entry name" value="RNA-binding S4 domain"/>
    <property type="match status" value="1"/>
</dbReference>
<comment type="caution">
    <text evidence="3">The sequence shown here is derived from an EMBL/GenBank/DDBJ whole genome shotgun (WGS) entry which is preliminary data.</text>
</comment>
<reference evidence="3 4" key="1">
    <citation type="journal article" date="2019" name="Int. J. Syst. Evol. Microbiol.">
        <title>The Global Catalogue of Microorganisms (GCM) 10K type strain sequencing project: providing services to taxonomists for standard genome sequencing and annotation.</title>
        <authorList>
            <consortium name="The Broad Institute Genomics Platform"/>
            <consortium name="The Broad Institute Genome Sequencing Center for Infectious Disease"/>
            <person name="Wu L."/>
            <person name="Ma J."/>
        </authorList>
    </citation>
    <scope>NUCLEOTIDE SEQUENCE [LARGE SCALE GENOMIC DNA]</scope>
    <source>
        <strain evidence="3 4">JCM 14162</strain>
    </source>
</reference>
<name>A0ABN1AWZ2_9SPHN</name>
<dbReference type="SUPFAM" id="SSF55174">
    <property type="entry name" value="Alpha-L RNA-binding motif"/>
    <property type="match status" value="1"/>
</dbReference>
<accession>A0ABN1AWZ2</accession>
<gene>
    <name evidence="3" type="ORF">GCM10009096_30330</name>
</gene>
<organism evidence="3 4">
    <name type="scientific">Parasphingorhabdus litoris</name>
    <dbReference type="NCBI Taxonomy" id="394733"/>
    <lineage>
        <taxon>Bacteria</taxon>
        <taxon>Pseudomonadati</taxon>
        <taxon>Pseudomonadota</taxon>
        <taxon>Alphaproteobacteria</taxon>
        <taxon>Sphingomonadales</taxon>
        <taxon>Sphingomonadaceae</taxon>
        <taxon>Parasphingorhabdus</taxon>
    </lineage>
</organism>
<dbReference type="EMBL" id="BAAAEM010000003">
    <property type="protein sequence ID" value="GAA0485531.1"/>
    <property type="molecule type" value="Genomic_DNA"/>
</dbReference>
<keyword evidence="4" id="KW-1185">Reference proteome</keyword>
<protein>
    <recommendedName>
        <fullName evidence="2">RNA-binding S4 domain-containing protein</fullName>
    </recommendedName>
</protein>
<dbReference type="Proteomes" id="UP001500713">
    <property type="component" value="Unassembled WGS sequence"/>
</dbReference>
<dbReference type="SMART" id="SM00363">
    <property type="entry name" value="S4"/>
    <property type="match status" value="1"/>
</dbReference>
<evidence type="ECO:0000256" key="1">
    <source>
        <dbReference type="PROSITE-ProRule" id="PRU00182"/>
    </source>
</evidence>
<dbReference type="InterPro" id="IPR002942">
    <property type="entry name" value="S4_RNA-bd"/>
</dbReference>
<dbReference type="Pfam" id="PF01479">
    <property type="entry name" value="S4"/>
    <property type="match status" value="1"/>
</dbReference>
<dbReference type="CDD" id="cd00165">
    <property type="entry name" value="S4"/>
    <property type="match status" value="1"/>
</dbReference>
<dbReference type="PROSITE" id="PS50889">
    <property type="entry name" value="S4"/>
    <property type="match status" value="1"/>
</dbReference>
<proteinExistence type="predicted"/>
<evidence type="ECO:0000259" key="2">
    <source>
        <dbReference type="SMART" id="SM00363"/>
    </source>
</evidence>